<evidence type="ECO:0000256" key="10">
    <source>
        <dbReference type="ARBA" id="ARBA00023268"/>
    </source>
</evidence>
<dbReference type="InterPro" id="IPR023346">
    <property type="entry name" value="Lysozyme-like_dom_sf"/>
</dbReference>
<keyword evidence="15" id="KW-0472">Membrane</keyword>
<feature type="domain" description="Penicillin-binding protein transpeptidase" evidence="16">
    <location>
        <begin position="526"/>
        <end position="778"/>
    </location>
</feature>
<sequence length="965" mass="108942">MSEKKIKNRQLKTKNDKKSFLRPILKILSITILTILMLGAGITGIFATAFVDVMKDAPVVDTSNINELMIQSSKILDRDGNMVEKIENLENRTIIKLKDVPEHLINAFISIEDERFYSHKGVDPIGIAKSLFDTARGRLRGGSTIAQQLARNLYLSNEKKIERKLKEAYLAIKITDSIKREGVLEAYLNRVFLGQHSYGVQSASQGYFSKDVKDLTIAESALLAAIVQSPSNYSLYKTIKPENVNDESSVIKDLNINGQVYKAVYNPRVLDRQKYVLKKMYQLKKITKEEYENALNEDVFAAIKPNKGFEREVSTYFTEYVKYQVAEKLMKKYNYTKDEAWNKIYNGGLTIHSTMNQTIQKNIEKLYSDFANVMKAPKRGNPAFASFKRDRSNNITDAKGKTILYKKSNILDEDNNIIIPKGEYSINEDKSLEIKSSRVSMFQNVLSIASFYTVNNQNNLVTHGIGNFQIPEENLTVENEKTFKISASFFETYKDFYSIKENGSLALNSKYFQIDEQGVVQPQSSSVVIDHTNGELIAIVGGRETTGHPLNRAYRIPRQPGSTMKPLGVYTPALDNGYTAATGIEDAPHYNDKHELWPKNWYNGYRGLQTLRESIVQSINVNAVKTLEKIGLEKSKEYLKRFGLINEENELDDTYVSRSENVDYNDENLSSMALGGMTRGMTNLKMTAAYAAIANDGKYREPISFTKVVDSTGKVILEPDQKQREVTSKENAFIMRDILKGVPNVMAPGAKHPTIEVAGKTGTTSDIRDSWFIGFTPYYTIGTWIGFDNQNIELNKNDSMAATLWGKVNKIVLEGKPAKKFDPPSENIIQKYVSIRSGLLLPSGSGGGIYEYFVKGTEPTKYEQLYFIYYKIDKRNGKLANTSTAQQYIENKKFYIKPSAYKEGKTNYAPGDFITPPPTEVSEIIDNDNSQNPTQDNNSNNNPNTNNNNNNNNNNNGNTNDNNNE</sequence>
<dbReference type="PANTHER" id="PTHR32282:SF33">
    <property type="entry name" value="PEPTIDOGLYCAN GLYCOSYLTRANSFERASE"/>
    <property type="match status" value="1"/>
</dbReference>
<gene>
    <name evidence="18" type="ORF">NND69_05865</name>
</gene>
<dbReference type="RefSeq" id="WP_269720985.1">
    <property type="nucleotide sequence ID" value="NZ_CP101408.1"/>
</dbReference>
<dbReference type="Pfam" id="PF00912">
    <property type="entry name" value="Transgly"/>
    <property type="match status" value="1"/>
</dbReference>
<evidence type="ECO:0000256" key="4">
    <source>
        <dbReference type="ARBA" id="ARBA00022670"/>
    </source>
</evidence>
<keyword evidence="11" id="KW-0961">Cell wall biogenesis/degradation</keyword>
<feature type="region of interest" description="Disordered" evidence="14">
    <location>
        <begin position="906"/>
        <end position="965"/>
    </location>
</feature>
<comment type="catalytic activity">
    <reaction evidence="12">
        <text>Preferential cleavage: (Ac)2-L-Lys-D-Ala-|-D-Ala. Also transpeptidation of peptidyl-alanyl moieties that are N-acyl substituents of D-alanine.</text>
        <dbReference type="EC" id="3.4.16.4"/>
    </reaction>
</comment>
<evidence type="ECO:0000256" key="2">
    <source>
        <dbReference type="ARBA" id="ARBA00007739"/>
    </source>
</evidence>
<evidence type="ECO:0000256" key="15">
    <source>
        <dbReference type="SAM" id="Phobius"/>
    </source>
</evidence>
<dbReference type="GO" id="GO:0008360">
    <property type="term" value="P:regulation of cell shape"/>
    <property type="evidence" value="ECO:0007669"/>
    <property type="project" value="UniProtKB-KW"/>
</dbReference>
<organism evidence="18 19">
    <name type="scientific">Parvimonas micra</name>
    <dbReference type="NCBI Taxonomy" id="33033"/>
    <lineage>
        <taxon>Bacteria</taxon>
        <taxon>Bacillati</taxon>
        <taxon>Bacillota</taxon>
        <taxon>Tissierellia</taxon>
        <taxon>Tissierellales</taxon>
        <taxon>Peptoniphilaceae</taxon>
        <taxon>Parvimonas</taxon>
    </lineage>
</organism>
<dbReference type="EMBL" id="JANDZV010000004">
    <property type="protein sequence ID" value="MCZ7407881.1"/>
    <property type="molecule type" value="Genomic_DNA"/>
</dbReference>
<reference evidence="18" key="1">
    <citation type="submission" date="2022-07" db="EMBL/GenBank/DDBJ databases">
        <title>Parvimonas micra travels from the subgingival sulcus of the human oral cavity to the colorectal adenocarcinoma.</title>
        <authorList>
            <person name="Conde-Perez K."/>
            <person name="Buetas E."/>
            <person name="Aja-Macaya P."/>
            <person name="Martin-De Arribas E."/>
            <person name="Iglesias-Corras I."/>
            <person name="Trigo-Tasende N."/>
            <person name="Nasser-Ali M."/>
            <person name="Estevez L.S."/>
            <person name="Rumbo-Feal S."/>
            <person name="Otero-Alen B."/>
            <person name="Noguera J.F."/>
            <person name="Concha A."/>
            <person name="Pardinas-Lopez S."/>
            <person name="Carda-Dieguez M."/>
            <person name="Gomez-Randulfe I."/>
            <person name="Martinez-Lago N."/>
            <person name="Ladra S."/>
            <person name="Aparicio L.A."/>
            <person name="Bou G."/>
            <person name="Mira A."/>
            <person name="Vallejo J.A."/>
            <person name="Poza M."/>
        </authorList>
    </citation>
    <scope>NUCLEOTIDE SEQUENCE</scope>
    <source>
        <strain evidence="18">PM79KC-AC-4</strain>
    </source>
</reference>
<keyword evidence="7" id="KW-0378">Hydrolase</keyword>
<feature type="transmembrane region" description="Helical" evidence="15">
    <location>
        <begin position="27"/>
        <end position="51"/>
    </location>
</feature>
<dbReference type="SUPFAM" id="SSF56601">
    <property type="entry name" value="beta-lactamase/transpeptidase-like"/>
    <property type="match status" value="1"/>
</dbReference>
<keyword evidence="10" id="KW-0511">Multifunctional enzyme</keyword>
<feature type="domain" description="Glycosyl transferase family 51" evidence="17">
    <location>
        <begin position="80"/>
        <end position="250"/>
    </location>
</feature>
<dbReference type="GO" id="GO:0006508">
    <property type="term" value="P:proteolysis"/>
    <property type="evidence" value="ECO:0007669"/>
    <property type="project" value="UniProtKB-KW"/>
</dbReference>
<comment type="catalytic activity">
    <reaction evidence="13">
        <text>[GlcNAc-(1-&gt;4)-Mur2Ac(oyl-L-Ala-gamma-D-Glu-L-Lys-D-Ala-D-Ala)](n)-di-trans,octa-cis-undecaprenyl diphosphate + beta-D-GlcNAc-(1-&gt;4)-Mur2Ac(oyl-L-Ala-gamma-D-Glu-L-Lys-D-Ala-D-Ala)-di-trans,octa-cis-undecaprenyl diphosphate = [GlcNAc-(1-&gt;4)-Mur2Ac(oyl-L-Ala-gamma-D-Glu-L-Lys-D-Ala-D-Ala)](n+1)-di-trans,octa-cis-undecaprenyl diphosphate + di-trans,octa-cis-undecaprenyl diphosphate + H(+)</text>
        <dbReference type="Rhea" id="RHEA:23708"/>
        <dbReference type="Rhea" id="RHEA-COMP:9602"/>
        <dbReference type="Rhea" id="RHEA-COMP:9603"/>
        <dbReference type="ChEBI" id="CHEBI:15378"/>
        <dbReference type="ChEBI" id="CHEBI:58405"/>
        <dbReference type="ChEBI" id="CHEBI:60033"/>
        <dbReference type="ChEBI" id="CHEBI:78435"/>
        <dbReference type="EC" id="2.4.99.28"/>
    </reaction>
</comment>
<dbReference type="GO" id="GO:0008658">
    <property type="term" value="F:penicillin binding"/>
    <property type="evidence" value="ECO:0007669"/>
    <property type="project" value="InterPro"/>
</dbReference>
<dbReference type="FunFam" id="1.10.3810.10:FF:000001">
    <property type="entry name" value="Penicillin-binding protein 1A"/>
    <property type="match status" value="1"/>
</dbReference>
<dbReference type="InterPro" id="IPR012338">
    <property type="entry name" value="Beta-lactam/transpept-like"/>
</dbReference>
<accession>A0A9X3K7D0</accession>
<evidence type="ECO:0000256" key="5">
    <source>
        <dbReference type="ARBA" id="ARBA00022676"/>
    </source>
</evidence>
<keyword evidence="15" id="KW-0812">Transmembrane</keyword>
<dbReference type="InterPro" id="IPR050396">
    <property type="entry name" value="Glycosyltr_51/Transpeptidase"/>
</dbReference>
<keyword evidence="6" id="KW-0808">Transferase</keyword>
<keyword evidence="8" id="KW-0133">Cell shape</keyword>
<dbReference type="Gene3D" id="1.10.3810.10">
    <property type="entry name" value="Biosynthetic peptidoglycan transglycosylase-like"/>
    <property type="match status" value="1"/>
</dbReference>
<evidence type="ECO:0000313" key="18">
    <source>
        <dbReference type="EMBL" id="MCZ7407881.1"/>
    </source>
</evidence>
<dbReference type="GO" id="GO:0008955">
    <property type="term" value="F:peptidoglycan glycosyltransferase activity"/>
    <property type="evidence" value="ECO:0007669"/>
    <property type="project" value="UniProtKB-EC"/>
</dbReference>
<keyword evidence="3" id="KW-0121">Carboxypeptidase</keyword>
<protein>
    <submittedName>
        <fullName evidence="18">Transglycosylase domain-containing protein</fullName>
    </submittedName>
</protein>
<dbReference type="Pfam" id="PF00905">
    <property type="entry name" value="Transpeptidase"/>
    <property type="match status" value="1"/>
</dbReference>
<dbReference type="InterPro" id="IPR036950">
    <property type="entry name" value="PBP_transglycosylase"/>
</dbReference>
<feature type="compositionally biased region" description="Low complexity" evidence="14">
    <location>
        <begin position="927"/>
        <end position="965"/>
    </location>
</feature>
<evidence type="ECO:0000313" key="19">
    <source>
        <dbReference type="Proteomes" id="UP001141458"/>
    </source>
</evidence>
<evidence type="ECO:0000256" key="13">
    <source>
        <dbReference type="ARBA" id="ARBA00049902"/>
    </source>
</evidence>
<dbReference type="InterPro" id="IPR001264">
    <property type="entry name" value="Glyco_trans_51"/>
</dbReference>
<dbReference type="GO" id="GO:0009252">
    <property type="term" value="P:peptidoglycan biosynthetic process"/>
    <property type="evidence" value="ECO:0007669"/>
    <property type="project" value="UniProtKB-KW"/>
</dbReference>
<dbReference type="GO" id="GO:0009002">
    <property type="term" value="F:serine-type D-Ala-D-Ala carboxypeptidase activity"/>
    <property type="evidence" value="ECO:0007669"/>
    <property type="project" value="UniProtKB-EC"/>
</dbReference>
<dbReference type="GO" id="GO:0071555">
    <property type="term" value="P:cell wall organization"/>
    <property type="evidence" value="ECO:0007669"/>
    <property type="project" value="UniProtKB-KW"/>
</dbReference>
<comment type="similarity">
    <text evidence="1">In the C-terminal section; belongs to the transpeptidase family.</text>
</comment>
<evidence type="ECO:0000256" key="1">
    <source>
        <dbReference type="ARBA" id="ARBA00007090"/>
    </source>
</evidence>
<keyword evidence="9" id="KW-0573">Peptidoglycan synthesis</keyword>
<name>A0A9X3K7D0_9FIRM</name>
<evidence type="ECO:0000256" key="3">
    <source>
        <dbReference type="ARBA" id="ARBA00022645"/>
    </source>
</evidence>
<dbReference type="SUPFAM" id="SSF53955">
    <property type="entry name" value="Lysozyme-like"/>
    <property type="match status" value="1"/>
</dbReference>
<keyword evidence="15" id="KW-1133">Transmembrane helix</keyword>
<evidence type="ECO:0000259" key="16">
    <source>
        <dbReference type="Pfam" id="PF00905"/>
    </source>
</evidence>
<keyword evidence="4" id="KW-0645">Protease</keyword>
<evidence type="ECO:0000256" key="8">
    <source>
        <dbReference type="ARBA" id="ARBA00022960"/>
    </source>
</evidence>
<dbReference type="Proteomes" id="UP001141458">
    <property type="component" value="Unassembled WGS sequence"/>
</dbReference>
<dbReference type="InterPro" id="IPR001460">
    <property type="entry name" value="PCN-bd_Tpept"/>
</dbReference>
<comment type="similarity">
    <text evidence="2">In the N-terminal section; belongs to the glycosyltransferase 51 family.</text>
</comment>
<proteinExistence type="inferred from homology"/>
<keyword evidence="5" id="KW-0328">Glycosyltransferase</keyword>
<dbReference type="AlphaFoldDB" id="A0A9X3K7D0"/>
<evidence type="ECO:0000256" key="6">
    <source>
        <dbReference type="ARBA" id="ARBA00022679"/>
    </source>
</evidence>
<evidence type="ECO:0000256" key="9">
    <source>
        <dbReference type="ARBA" id="ARBA00022984"/>
    </source>
</evidence>
<dbReference type="Gene3D" id="3.40.710.10">
    <property type="entry name" value="DD-peptidase/beta-lactamase superfamily"/>
    <property type="match status" value="1"/>
</dbReference>
<evidence type="ECO:0000256" key="14">
    <source>
        <dbReference type="SAM" id="MobiDB-lite"/>
    </source>
</evidence>
<evidence type="ECO:0000256" key="11">
    <source>
        <dbReference type="ARBA" id="ARBA00023316"/>
    </source>
</evidence>
<comment type="caution">
    <text evidence="18">The sequence shown here is derived from an EMBL/GenBank/DDBJ whole genome shotgun (WGS) entry which is preliminary data.</text>
</comment>
<evidence type="ECO:0000256" key="12">
    <source>
        <dbReference type="ARBA" id="ARBA00034000"/>
    </source>
</evidence>
<dbReference type="PANTHER" id="PTHR32282">
    <property type="entry name" value="BINDING PROTEIN TRANSPEPTIDASE, PUTATIVE-RELATED"/>
    <property type="match status" value="1"/>
</dbReference>
<evidence type="ECO:0000259" key="17">
    <source>
        <dbReference type="Pfam" id="PF00912"/>
    </source>
</evidence>
<evidence type="ECO:0000256" key="7">
    <source>
        <dbReference type="ARBA" id="ARBA00022801"/>
    </source>
</evidence>